<feature type="transmembrane region" description="Helical" evidence="1">
    <location>
        <begin position="175"/>
        <end position="193"/>
    </location>
</feature>
<dbReference type="STRING" id="1802440.A2569_02690"/>
<keyword evidence="1" id="KW-1133">Transmembrane helix</keyword>
<evidence type="ECO:0000259" key="2">
    <source>
        <dbReference type="Pfam" id="PF09925"/>
    </source>
</evidence>
<comment type="caution">
    <text evidence="3">The sequence shown here is derived from an EMBL/GenBank/DDBJ whole genome shotgun (WGS) entry which is preliminary data.</text>
</comment>
<keyword evidence="1" id="KW-0812">Transmembrane</keyword>
<dbReference type="AlphaFoldDB" id="A0A1G2QK99"/>
<reference evidence="3 4" key="1">
    <citation type="journal article" date="2016" name="Nat. Commun.">
        <title>Thousands of microbial genomes shed light on interconnected biogeochemical processes in an aquifer system.</title>
        <authorList>
            <person name="Anantharaman K."/>
            <person name="Brown C.T."/>
            <person name="Hug L.A."/>
            <person name="Sharon I."/>
            <person name="Castelle C.J."/>
            <person name="Probst A.J."/>
            <person name="Thomas B.C."/>
            <person name="Singh A."/>
            <person name="Wilkins M.J."/>
            <person name="Karaoz U."/>
            <person name="Brodie E.L."/>
            <person name="Williams K.H."/>
            <person name="Hubbard S.S."/>
            <person name="Banfield J.F."/>
        </authorList>
    </citation>
    <scope>NUCLEOTIDE SEQUENCE [LARGE SCALE GENOMIC DNA]</scope>
</reference>
<dbReference type="Pfam" id="PF09925">
    <property type="entry name" value="DUF2157"/>
    <property type="match status" value="1"/>
</dbReference>
<dbReference type="EMBL" id="MHTL01000008">
    <property type="protein sequence ID" value="OHA60833.1"/>
    <property type="molecule type" value="Genomic_DNA"/>
</dbReference>
<evidence type="ECO:0000256" key="1">
    <source>
        <dbReference type="SAM" id="Phobius"/>
    </source>
</evidence>
<protein>
    <recommendedName>
        <fullName evidence="2">DUF2157 domain-containing protein</fullName>
    </recommendedName>
</protein>
<feature type="transmembrane region" description="Helical" evidence="1">
    <location>
        <begin position="90"/>
        <end position="107"/>
    </location>
</feature>
<dbReference type="Proteomes" id="UP000177090">
    <property type="component" value="Unassembled WGS sequence"/>
</dbReference>
<feature type="domain" description="DUF2157" evidence="2">
    <location>
        <begin position="48"/>
        <end position="167"/>
    </location>
</feature>
<dbReference type="InterPro" id="IPR018677">
    <property type="entry name" value="DUF2157"/>
</dbReference>
<feature type="transmembrane region" description="Helical" evidence="1">
    <location>
        <begin position="199"/>
        <end position="221"/>
    </location>
</feature>
<accession>A0A1G2QK99</accession>
<name>A0A1G2QK99_9BACT</name>
<gene>
    <name evidence="3" type="ORF">A2569_02690</name>
</gene>
<feature type="transmembrane region" description="Helical" evidence="1">
    <location>
        <begin position="56"/>
        <end position="78"/>
    </location>
</feature>
<keyword evidence="1" id="KW-0472">Membrane</keyword>
<evidence type="ECO:0000313" key="4">
    <source>
        <dbReference type="Proteomes" id="UP000177090"/>
    </source>
</evidence>
<feature type="transmembrane region" description="Helical" evidence="1">
    <location>
        <begin position="119"/>
        <end position="143"/>
    </location>
</feature>
<organism evidence="3 4">
    <name type="scientific">Candidatus Vogelbacteria bacterium RIFOXYD1_FULL_51_18</name>
    <dbReference type="NCBI Taxonomy" id="1802440"/>
    <lineage>
        <taxon>Bacteria</taxon>
        <taxon>Candidatus Vogeliibacteriota</taxon>
    </lineage>
</organism>
<evidence type="ECO:0000313" key="3">
    <source>
        <dbReference type="EMBL" id="OHA60833.1"/>
    </source>
</evidence>
<feature type="transmembrane region" description="Helical" evidence="1">
    <location>
        <begin position="149"/>
        <end position="168"/>
    </location>
</feature>
<sequence length="233" mass="25514">MEDAHITERIRGLLAEGRRKEEIYQTLLAEGVSLADIESGFTGPTQEAAKRDTHQWAVRVIVGIGVLLIAAGVFSFIAANWNEISRAGKVGLILAAMTLSYGIGWYLKEFLGYIRSGEALIFLGSIAYGGGIFLVAQLFNVAVEWPDGFILWMLGTLIMAVAVDSYLLYYLAMPIGAAALVGHPLIMVERFWSAGSPGAIPMSLALLILAVALTFTVGWLIRRRMPEEQKKFY</sequence>
<proteinExistence type="predicted"/>